<name>G0GBG3_WINT7</name>
<dbReference type="KEGG" id="stq:Spith_0035"/>
<keyword evidence="7" id="KW-0997">Cell inner membrane</keyword>
<evidence type="ECO:0000256" key="5">
    <source>
        <dbReference type="ARBA" id="ARBA00022989"/>
    </source>
</evidence>
<organism evidence="8 9">
    <name type="scientific">Winmispira thermophila (strain ATCC 700085 / DSM 6578 / Z-1203)</name>
    <name type="common">Spirochaeta thermophila</name>
    <dbReference type="NCBI Taxonomy" id="869211"/>
    <lineage>
        <taxon>Bacteria</taxon>
        <taxon>Pseudomonadati</taxon>
        <taxon>Spirochaetota</taxon>
        <taxon>Spirochaetia</taxon>
        <taxon>Winmispirales</taxon>
        <taxon>Winmispiraceae</taxon>
        <taxon>Winmispira</taxon>
    </lineage>
</organism>
<feature type="transmembrane region" description="Helical" evidence="7">
    <location>
        <begin position="279"/>
        <end position="307"/>
    </location>
</feature>
<dbReference type="NCBIfam" id="TIGR00544">
    <property type="entry name" value="lgt"/>
    <property type="match status" value="1"/>
</dbReference>
<comment type="similarity">
    <text evidence="1 7">Belongs to the Lgt family.</text>
</comment>
<feature type="transmembrane region" description="Helical" evidence="7">
    <location>
        <begin position="54"/>
        <end position="77"/>
    </location>
</feature>
<comment type="catalytic activity">
    <reaction evidence="7">
        <text>L-cysteinyl-[prolipoprotein] + a 1,2-diacyl-sn-glycero-3-phospho-(1'-sn-glycerol) = an S-1,2-diacyl-sn-glyceryl-L-cysteinyl-[prolipoprotein] + sn-glycerol 1-phosphate + H(+)</text>
        <dbReference type="Rhea" id="RHEA:56712"/>
        <dbReference type="Rhea" id="RHEA-COMP:14679"/>
        <dbReference type="Rhea" id="RHEA-COMP:14680"/>
        <dbReference type="ChEBI" id="CHEBI:15378"/>
        <dbReference type="ChEBI" id="CHEBI:29950"/>
        <dbReference type="ChEBI" id="CHEBI:57685"/>
        <dbReference type="ChEBI" id="CHEBI:64716"/>
        <dbReference type="ChEBI" id="CHEBI:140658"/>
        <dbReference type="EC" id="2.5.1.145"/>
    </reaction>
</comment>
<reference evidence="8 9" key="1">
    <citation type="submission" date="2011-06" db="EMBL/GenBank/DDBJ databases">
        <title>The complete genome of Spirochaeta thermophila DSM 6578.</title>
        <authorList>
            <consortium name="US DOE Joint Genome Institute (JGI-PGF)"/>
            <person name="Lucas S."/>
            <person name="Lapidus A."/>
            <person name="Bruce D."/>
            <person name="Goodwin L."/>
            <person name="Pitluck S."/>
            <person name="Peters L."/>
            <person name="Kyrpides N."/>
            <person name="Mavromatis K."/>
            <person name="Ivanova N."/>
            <person name="Mikailova N."/>
            <person name="Pagani I."/>
            <person name="Chertkov O."/>
            <person name="Detter J.C."/>
            <person name="Tapia R."/>
            <person name="Han C."/>
            <person name="Land M."/>
            <person name="Hauser L."/>
            <person name="Markowitz V."/>
            <person name="Cheng J.-F."/>
            <person name="Hugenholtz P."/>
            <person name="Woyke T."/>
            <person name="Wu D."/>
            <person name="Spring S."/>
            <person name="Merkhoffer B."/>
            <person name="Schneider S."/>
            <person name="Klenk H.-P."/>
            <person name="Eisen J.A."/>
        </authorList>
    </citation>
    <scope>NUCLEOTIDE SEQUENCE [LARGE SCALE GENOMIC DNA]</scope>
    <source>
        <strain evidence="9">ATCC 700085 / DSM 6578 / Z-1203</strain>
    </source>
</reference>
<dbReference type="RefSeq" id="WP_014623729.1">
    <property type="nucleotide sequence ID" value="NC_017583.1"/>
</dbReference>
<dbReference type="OrthoDB" id="871140at2"/>
<dbReference type="EC" id="2.5.1.145" evidence="7"/>
<keyword evidence="2 7" id="KW-1003">Cell membrane</keyword>
<dbReference type="EMBL" id="CP002903">
    <property type="protein sequence ID" value="AEJ60322.1"/>
    <property type="molecule type" value="Genomic_DNA"/>
</dbReference>
<proteinExistence type="inferred from homology"/>
<dbReference type="PROSITE" id="PS01311">
    <property type="entry name" value="LGT"/>
    <property type="match status" value="1"/>
</dbReference>
<comment type="subcellular location">
    <subcellularLocation>
        <location evidence="7">Cell inner membrane</location>
        <topology evidence="7">Multi-pass membrane protein</topology>
    </subcellularLocation>
</comment>
<gene>
    <name evidence="7" type="primary">lgt</name>
    <name evidence="8" type="ordered locus">Spith_0035</name>
</gene>
<dbReference type="Pfam" id="PF01790">
    <property type="entry name" value="LGT"/>
    <property type="match status" value="1"/>
</dbReference>
<comment type="pathway">
    <text evidence="7">Protein modification; lipoprotein biosynthesis (diacylglyceryl transfer).</text>
</comment>
<evidence type="ECO:0000313" key="9">
    <source>
        <dbReference type="Proteomes" id="UP000007254"/>
    </source>
</evidence>
<dbReference type="HOGENOM" id="CLU_013386_1_0_12"/>
<keyword evidence="5 7" id="KW-1133">Transmembrane helix</keyword>
<dbReference type="GO" id="GO:0042158">
    <property type="term" value="P:lipoprotein biosynthetic process"/>
    <property type="evidence" value="ECO:0007669"/>
    <property type="project" value="UniProtKB-UniRule"/>
</dbReference>
<keyword evidence="4 7" id="KW-0812">Transmembrane</keyword>
<evidence type="ECO:0000256" key="6">
    <source>
        <dbReference type="ARBA" id="ARBA00023136"/>
    </source>
</evidence>
<sequence>MAYVFYPSWLSPEIIPGLPFRWYSLMYLVAFAVAYVLMAYQVRERRLPVTTDELLNFFFWGIVGLLLGARIFAALVYDPSGTYLRNPLLIFWPFDEHGRFVGLRGMSYHGGLIGGTLGVLLYCLRHKKDVLEWGDMLTASIPLGYTFGRLGNFINGELYGRVSALPWAMIFPEAERFPAKESWVQEFAQRTGFPLPSSNVLVNLPRHPSQLYEALFEGIVLWALLWFLVRPRRPFKGAVLAWYLIGYGGFRFVLEYFRQPDAGIGFPIMLEPSKANPHLLLSLFNFTTGQILSFFMILAGVILLLVLPRITGRTSRKGTASHTE</sequence>
<dbReference type="UniPathway" id="UPA00664"/>
<dbReference type="Proteomes" id="UP000007254">
    <property type="component" value="Chromosome"/>
</dbReference>
<feature type="transmembrane region" description="Helical" evidence="7">
    <location>
        <begin position="241"/>
        <end position="259"/>
    </location>
</feature>
<evidence type="ECO:0000256" key="2">
    <source>
        <dbReference type="ARBA" id="ARBA00022475"/>
    </source>
</evidence>
<evidence type="ECO:0000256" key="7">
    <source>
        <dbReference type="HAMAP-Rule" id="MF_01147"/>
    </source>
</evidence>
<feature type="transmembrane region" description="Helical" evidence="7">
    <location>
        <begin position="20"/>
        <end position="42"/>
    </location>
</feature>
<comment type="function">
    <text evidence="7">Catalyzes the transfer of the diacylglyceryl group from phosphatidylglycerol to the sulfhydryl group of the N-terminal cysteine of a prolipoprotein, the first step in the formation of mature lipoproteins.</text>
</comment>
<dbReference type="PANTHER" id="PTHR30589:SF0">
    <property type="entry name" value="PHOSPHATIDYLGLYCEROL--PROLIPOPROTEIN DIACYLGLYCERYL TRANSFERASE"/>
    <property type="match status" value="1"/>
</dbReference>
<dbReference type="GO" id="GO:0005886">
    <property type="term" value="C:plasma membrane"/>
    <property type="evidence" value="ECO:0007669"/>
    <property type="project" value="UniProtKB-SubCell"/>
</dbReference>
<dbReference type="GO" id="GO:0008961">
    <property type="term" value="F:phosphatidylglycerol-prolipoprotein diacylglyceryl transferase activity"/>
    <property type="evidence" value="ECO:0007669"/>
    <property type="project" value="UniProtKB-UniRule"/>
</dbReference>
<feature type="binding site" evidence="7">
    <location>
        <position position="149"/>
    </location>
    <ligand>
        <name>a 1,2-diacyl-sn-glycero-3-phospho-(1'-sn-glycerol)</name>
        <dbReference type="ChEBI" id="CHEBI:64716"/>
    </ligand>
</feature>
<evidence type="ECO:0000256" key="3">
    <source>
        <dbReference type="ARBA" id="ARBA00022679"/>
    </source>
</evidence>
<dbReference type="STRING" id="869211.Spith_0035"/>
<keyword evidence="3 7" id="KW-0808">Transferase</keyword>
<dbReference type="HAMAP" id="MF_01147">
    <property type="entry name" value="Lgt"/>
    <property type="match status" value="1"/>
</dbReference>
<keyword evidence="6 7" id="KW-0472">Membrane</keyword>
<evidence type="ECO:0000256" key="1">
    <source>
        <dbReference type="ARBA" id="ARBA00007150"/>
    </source>
</evidence>
<protein>
    <recommendedName>
        <fullName evidence="7">Phosphatidylglycerol--prolipoprotein diacylglyceryl transferase</fullName>
        <ecNumber evidence="7">2.5.1.145</ecNumber>
    </recommendedName>
</protein>
<accession>G0GBG3</accession>
<dbReference type="AlphaFoldDB" id="G0GBG3"/>
<dbReference type="InterPro" id="IPR001640">
    <property type="entry name" value="Lgt"/>
</dbReference>
<keyword evidence="9" id="KW-1185">Reference proteome</keyword>
<evidence type="ECO:0000313" key="8">
    <source>
        <dbReference type="EMBL" id="AEJ60322.1"/>
    </source>
</evidence>
<evidence type="ECO:0000256" key="4">
    <source>
        <dbReference type="ARBA" id="ARBA00022692"/>
    </source>
</evidence>
<feature type="transmembrane region" description="Helical" evidence="7">
    <location>
        <begin position="106"/>
        <end position="124"/>
    </location>
</feature>
<dbReference type="PANTHER" id="PTHR30589">
    <property type="entry name" value="PROLIPOPROTEIN DIACYLGLYCERYL TRANSFERASE"/>
    <property type="match status" value="1"/>
</dbReference>